<organism evidence="1 2">
    <name type="scientific">Araneus ventricosus</name>
    <name type="common">Orbweaver spider</name>
    <name type="synonym">Epeira ventricosa</name>
    <dbReference type="NCBI Taxonomy" id="182803"/>
    <lineage>
        <taxon>Eukaryota</taxon>
        <taxon>Metazoa</taxon>
        <taxon>Ecdysozoa</taxon>
        <taxon>Arthropoda</taxon>
        <taxon>Chelicerata</taxon>
        <taxon>Arachnida</taxon>
        <taxon>Araneae</taxon>
        <taxon>Araneomorphae</taxon>
        <taxon>Entelegynae</taxon>
        <taxon>Araneoidea</taxon>
        <taxon>Araneidae</taxon>
        <taxon>Araneus</taxon>
    </lineage>
</organism>
<dbReference type="Proteomes" id="UP000499080">
    <property type="component" value="Unassembled WGS sequence"/>
</dbReference>
<feature type="non-terminal residue" evidence="1">
    <location>
        <position position="223"/>
    </location>
</feature>
<keyword evidence="2" id="KW-1185">Reference proteome</keyword>
<dbReference type="OrthoDB" id="6781406at2759"/>
<evidence type="ECO:0008006" key="3">
    <source>
        <dbReference type="Google" id="ProtNLM"/>
    </source>
</evidence>
<accession>A0A4Y2PYC7</accession>
<name>A0A4Y2PYC7_ARAVE</name>
<proteinExistence type="predicted"/>
<dbReference type="EMBL" id="BGPR01135538">
    <property type="protein sequence ID" value="GBN55883.1"/>
    <property type="molecule type" value="Genomic_DNA"/>
</dbReference>
<reference evidence="1 2" key="1">
    <citation type="journal article" date="2019" name="Sci. Rep.">
        <title>Orb-weaving spider Araneus ventricosus genome elucidates the spidroin gene catalogue.</title>
        <authorList>
            <person name="Kono N."/>
            <person name="Nakamura H."/>
            <person name="Ohtoshi R."/>
            <person name="Moran D.A.P."/>
            <person name="Shinohara A."/>
            <person name="Yoshida Y."/>
            <person name="Fujiwara M."/>
            <person name="Mori M."/>
            <person name="Tomita M."/>
            <person name="Arakawa K."/>
        </authorList>
    </citation>
    <scope>NUCLEOTIDE SEQUENCE [LARGE SCALE GENOMIC DNA]</scope>
</reference>
<comment type="caution">
    <text evidence="1">The sequence shown here is derived from an EMBL/GenBank/DDBJ whole genome shotgun (WGS) entry which is preliminary data.</text>
</comment>
<evidence type="ECO:0000313" key="2">
    <source>
        <dbReference type="Proteomes" id="UP000499080"/>
    </source>
</evidence>
<sequence length="223" mass="26139">MLSRQKVTTDWKNFKKSLNENVKLHLPNINDHSSLEQHFKTITDDILKAYQNSSRPLKDSEELYLPPQIRQYKTERNHLKKVWQNYRTPVNKNNYNRAQTKFRRAMTKHIQDTYALSIDQLNITDGTLWRRAKYLKTKRSNIPQLKNPTNNTPAHTNIDKAEVIADHFETQFQTNNIGNPSIDNSVKTAIESFDFSAPTTKYHKVKLSEIVDFIKNTKIKKAP</sequence>
<protein>
    <recommendedName>
        <fullName evidence="3">RNA-directed DNA polymerase from transposon X-element</fullName>
    </recommendedName>
</protein>
<evidence type="ECO:0000313" key="1">
    <source>
        <dbReference type="EMBL" id="GBN55883.1"/>
    </source>
</evidence>
<dbReference type="AlphaFoldDB" id="A0A4Y2PYC7"/>
<gene>
    <name evidence="1" type="ORF">AVEN_163398_1</name>
</gene>